<name>I3YN95_ALIFI</name>
<protein>
    <submittedName>
        <fullName evidence="3">Putative transcriptional regulator</fullName>
    </submittedName>
</protein>
<dbReference type="HOGENOM" id="CLU_066192_29_6_10"/>
<feature type="region of interest" description="Disordered" evidence="1">
    <location>
        <begin position="82"/>
        <end position="111"/>
    </location>
</feature>
<dbReference type="EMBL" id="CP003274">
    <property type="protein sequence ID" value="AFL78463.1"/>
    <property type="molecule type" value="Genomic_DNA"/>
</dbReference>
<dbReference type="InterPro" id="IPR001387">
    <property type="entry name" value="Cro/C1-type_HTH"/>
</dbReference>
<evidence type="ECO:0000313" key="3">
    <source>
        <dbReference type="EMBL" id="AFL78463.1"/>
    </source>
</evidence>
<evidence type="ECO:0000256" key="1">
    <source>
        <dbReference type="SAM" id="MobiDB-lite"/>
    </source>
</evidence>
<dbReference type="PATRIC" id="fig|679935.3.peg.2095"/>
<gene>
    <name evidence="3" type="ordered locus">Alfi_2178</name>
</gene>
<dbReference type="KEGG" id="afd:Alfi_2178"/>
<dbReference type="InterPro" id="IPR010982">
    <property type="entry name" value="Lambda_DNA-bd_dom_sf"/>
</dbReference>
<dbReference type="Proteomes" id="UP000006052">
    <property type="component" value="Chromosome"/>
</dbReference>
<dbReference type="PROSITE" id="PS50943">
    <property type="entry name" value="HTH_CROC1"/>
    <property type="match status" value="1"/>
</dbReference>
<dbReference type="AlphaFoldDB" id="I3YN95"/>
<feature type="compositionally biased region" description="Basic and acidic residues" evidence="1">
    <location>
        <begin position="101"/>
        <end position="111"/>
    </location>
</feature>
<evidence type="ECO:0000313" key="4">
    <source>
        <dbReference type="Proteomes" id="UP000006052"/>
    </source>
</evidence>
<accession>I3YN95</accession>
<sequence>MYLRFRVLCIMVRIPRNEELVRYIAYRLRELRLARGLSQEKVLFETGVRVEHIEMGRNNITISTLHALCTLYGTTLHEFFTPSVEPETTDAPEPTDNPEISDDHEQETHPQ</sequence>
<dbReference type="GO" id="GO:0003677">
    <property type="term" value="F:DNA binding"/>
    <property type="evidence" value="ECO:0007669"/>
    <property type="project" value="InterPro"/>
</dbReference>
<evidence type="ECO:0000259" key="2">
    <source>
        <dbReference type="PROSITE" id="PS50943"/>
    </source>
</evidence>
<dbReference type="STRING" id="679935.Alfi_2178"/>
<proteinExistence type="predicted"/>
<dbReference type="CDD" id="cd00093">
    <property type="entry name" value="HTH_XRE"/>
    <property type="match status" value="1"/>
</dbReference>
<dbReference type="Pfam" id="PF13560">
    <property type="entry name" value="HTH_31"/>
    <property type="match status" value="1"/>
</dbReference>
<dbReference type="eggNOG" id="COG1476">
    <property type="taxonomic scope" value="Bacteria"/>
</dbReference>
<dbReference type="SUPFAM" id="SSF47413">
    <property type="entry name" value="lambda repressor-like DNA-binding domains"/>
    <property type="match status" value="1"/>
</dbReference>
<reference evidence="4" key="1">
    <citation type="journal article" date="2013" name="Stand. Genomic Sci.">
        <title>Complete genome sequence of the bile-resistant pigment-producing anaerobe Alistipes finegoldii type strain (AHN2437(T)).</title>
        <authorList>
            <person name="Mavromatis K."/>
            <person name="Stackebrandt E."/>
            <person name="Munk C."/>
            <person name="Lapidus A."/>
            <person name="Nolan M."/>
            <person name="Lucas S."/>
            <person name="Hammon N."/>
            <person name="Deshpande S."/>
            <person name="Cheng J.F."/>
            <person name="Tapia R."/>
            <person name="Goodwin L.A."/>
            <person name="Pitluck S."/>
            <person name="Liolios K."/>
            <person name="Pagani I."/>
            <person name="Ivanova N."/>
            <person name="Mikhailova N."/>
            <person name="Huntemann M."/>
            <person name="Pati A."/>
            <person name="Chen A."/>
            <person name="Palaniappan K."/>
            <person name="Land M."/>
            <person name="Hauser L."/>
            <person name="Rohde M."/>
            <person name="Gronow S."/>
            <person name="Goker M."/>
            <person name="Detter J.C."/>
            <person name="Bristow J."/>
            <person name="Eisen J.A."/>
            <person name="Markowitz V."/>
            <person name="Hugenholtz P."/>
            <person name="Kyrpides N.C."/>
            <person name="Klenk H.P."/>
            <person name="Woyke T."/>
        </authorList>
    </citation>
    <scope>NUCLEOTIDE SEQUENCE</scope>
    <source>
        <strain evidence="4">DSM 17242 / JCM 16770 / AHN 2437 / CCUG 46020 / CIP 107999</strain>
    </source>
</reference>
<dbReference type="SMART" id="SM00530">
    <property type="entry name" value="HTH_XRE"/>
    <property type="match status" value="1"/>
</dbReference>
<feature type="domain" description="HTH cro/C1-type" evidence="2">
    <location>
        <begin position="28"/>
        <end position="79"/>
    </location>
</feature>
<dbReference type="Gene3D" id="1.10.260.40">
    <property type="entry name" value="lambda repressor-like DNA-binding domains"/>
    <property type="match status" value="1"/>
</dbReference>
<organism evidence="3 4">
    <name type="scientific">Alistipes finegoldii (strain DSM 17242 / JCM 16770 / CCUG 46020 / CIP 107999 / KCTC 15236 / AHN 2437)</name>
    <dbReference type="NCBI Taxonomy" id="679935"/>
    <lineage>
        <taxon>Bacteria</taxon>
        <taxon>Pseudomonadati</taxon>
        <taxon>Bacteroidota</taxon>
        <taxon>Bacteroidia</taxon>
        <taxon>Bacteroidales</taxon>
        <taxon>Rikenellaceae</taxon>
        <taxon>Alistipes</taxon>
    </lineage>
</organism>